<dbReference type="Pfam" id="PF02806">
    <property type="entry name" value="Alpha-amylase_C"/>
    <property type="match status" value="1"/>
</dbReference>
<evidence type="ECO:0000256" key="7">
    <source>
        <dbReference type="SAM" id="SignalP"/>
    </source>
</evidence>
<evidence type="ECO:0000256" key="4">
    <source>
        <dbReference type="ARBA" id="ARBA00022729"/>
    </source>
</evidence>
<dbReference type="GO" id="GO:2001070">
    <property type="term" value="F:starch binding"/>
    <property type="evidence" value="ECO:0007669"/>
    <property type="project" value="InterPro"/>
</dbReference>
<dbReference type="InterPro" id="IPR013780">
    <property type="entry name" value="Glyco_hydro_b"/>
</dbReference>
<dbReference type="GeneID" id="52229090"/>
<evidence type="ECO:0000313" key="10">
    <source>
        <dbReference type="Proteomes" id="UP000269331"/>
    </source>
</evidence>
<dbReference type="SUPFAM" id="SSF51445">
    <property type="entry name" value="(Trans)glycosidases"/>
    <property type="match status" value="1"/>
</dbReference>
<dbReference type="OrthoDB" id="9805159at2"/>
<dbReference type="PROSITE" id="PS51166">
    <property type="entry name" value="CBM20"/>
    <property type="match status" value="1"/>
</dbReference>
<evidence type="ECO:0000259" key="8">
    <source>
        <dbReference type="PROSITE" id="PS51166"/>
    </source>
</evidence>
<feature type="signal peptide" evidence="7">
    <location>
        <begin position="1"/>
        <end position="29"/>
    </location>
</feature>
<dbReference type="GO" id="GO:0004556">
    <property type="term" value="F:alpha-amylase activity"/>
    <property type="evidence" value="ECO:0007669"/>
    <property type="project" value="InterPro"/>
</dbReference>
<dbReference type="KEGG" id="srq:SR187_2590"/>
<dbReference type="SMART" id="SM00642">
    <property type="entry name" value="Aamy"/>
    <property type="match status" value="1"/>
</dbReference>
<evidence type="ECO:0000313" key="9">
    <source>
        <dbReference type="EMBL" id="BBA92127.1"/>
    </source>
</evidence>
<dbReference type="InterPro" id="IPR031319">
    <property type="entry name" value="A-amylase_C"/>
</dbReference>
<dbReference type="InterPro" id="IPR002044">
    <property type="entry name" value="CBM20"/>
</dbReference>
<dbReference type="InterPro" id="IPR017853">
    <property type="entry name" value="GH"/>
</dbReference>
<accession>A0A2Z5TLA3</accession>
<dbReference type="EMBL" id="AP018400">
    <property type="protein sequence ID" value="BBA92127.1"/>
    <property type="molecule type" value="Genomic_DNA"/>
</dbReference>
<dbReference type="Proteomes" id="UP000269331">
    <property type="component" value="Chromosome"/>
</dbReference>
<evidence type="ECO:0000256" key="6">
    <source>
        <dbReference type="RuleBase" id="RU003615"/>
    </source>
</evidence>
<dbReference type="Pfam" id="PF00686">
    <property type="entry name" value="CBM_20"/>
    <property type="match status" value="1"/>
</dbReference>
<comment type="similarity">
    <text evidence="2 6">Belongs to the glycosyl hydrolase 13 family.</text>
</comment>
<dbReference type="InterPro" id="IPR006046">
    <property type="entry name" value="Alpha_amylase"/>
</dbReference>
<dbReference type="InterPro" id="IPR002909">
    <property type="entry name" value="IPT_dom"/>
</dbReference>
<dbReference type="PANTHER" id="PTHR10357">
    <property type="entry name" value="ALPHA-AMYLASE FAMILY MEMBER"/>
    <property type="match status" value="1"/>
</dbReference>
<dbReference type="Gene3D" id="2.60.40.1180">
    <property type="entry name" value="Golgi alpha-mannosidase II"/>
    <property type="match status" value="1"/>
</dbReference>
<dbReference type="InterPro" id="IPR006048">
    <property type="entry name" value="A-amylase/branching_C"/>
</dbReference>
<dbReference type="Pfam" id="PF00128">
    <property type="entry name" value="Alpha-amylase"/>
    <property type="match status" value="1"/>
</dbReference>
<evidence type="ECO:0000256" key="2">
    <source>
        <dbReference type="ARBA" id="ARBA00008061"/>
    </source>
</evidence>
<dbReference type="AlphaFoldDB" id="A0A2Z5TLA3"/>
<dbReference type="InterPro" id="IPR013784">
    <property type="entry name" value="Carb-bd-like_fold"/>
</dbReference>
<dbReference type="InterPro" id="IPR014756">
    <property type="entry name" value="Ig_E-set"/>
</dbReference>
<dbReference type="SMART" id="SM00632">
    <property type="entry name" value="Aamy_C"/>
    <property type="match status" value="1"/>
</dbReference>
<dbReference type="InterPro" id="IPR013783">
    <property type="entry name" value="Ig-like_fold"/>
</dbReference>
<protein>
    <submittedName>
        <fullName evidence="9">Alpha-amylase</fullName>
    </submittedName>
</protein>
<dbReference type="CDD" id="cd11320">
    <property type="entry name" value="AmyAc_AmyMalt_CGTase_like"/>
    <property type="match status" value="1"/>
</dbReference>
<dbReference type="GO" id="GO:0005975">
    <property type="term" value="P:carbohydrate metabolic process"/>
    <property type="evidence" value="ECO:0007669"/>
    <property type="project" value="InterPro"/>
</dbReference>
<dbReference type="Pfam" id="PF01833">
    <property type="entry name" value="TIG"/>
    <property type="match status" value="1"/>
</dbReference>
<dbReference type="SMART" id="SM01065">
    <property type="entry name" value="CBM_2"/>
    <property type="match status" value="1"/>
</dbReference>
<keyword evidence="4 7" id="KW-0732">Signal</keyword>
<dbReference type="Gene3D" id="2.60.40.10">
    <property type="entry name" value="Immunoglobulins"/>
    <property type="match status" value="2"/>
</dbReference>
<dbReference type="RefSeq" id="WP_120171408.1">
    <property type="nucleotide sequence ID" value="NZ_AP018400.1"/>
</dbReference>
<comment type="cofactor">
    <cofactor evidence="1">
        <name>Ca(2+)</name>
        <dbReference type="ChEBI" id="CHEBI:29108"/>
    </cofactor>
</comment>
<dbReference type="SUPFAM" id="SSF49452">
    <property type="entry name" value="Starch-binding domain-like"/>
    <property type="match status" value="1"/>
</dbReference>
<sequence>MNKKLLSKSLIVLATGLLAIMCCTTNLMAETYRSVENRADFSSDVIYQIITDRFADGDETNNPKGEIFDKADLRKYHGGDWRGIINKIEDGYLTNLGITAIWISSPVENITTIDPTNQSAAYHGYWARDFFKTNAAFGTEEDFKELVSTAHKHGIKIVIDFAPNHTSTAEYNGLVFPEDGALYKKGELLGKFSSDTAKIFNHEGWTNYSTYENGIYHSLYGLADLNNLNPTVDQYMKEAIETWIDLGIDGIRVDAVKHMSLGWQKNWLSYIYEKKGLFVFGEWYTGGTEAEPEMTHFANESGMSLLDFRFANSIRSLFTNSNYTMTDFYNVIKATEKDYEEVNDQVTFIDNHDMSRFSSIVNGNQVAVNQAYALLLTSRGVPTIYYGTEQYDKGDSDPHNRGDISSFDTSSDAYKIISKLSILRKQNKALAYGSTEERWINSDVLVFERKFGEHVALIAVNKGSNNYQIENLKTSLPQGQYNDELSSLLSGNSIQVGVEGQVSSFSLAPNAVGVWVYNSQSNKLLLGDVDPSMGKTGNELTLTGEGFGDRQGKVHFGNHEAQVTTWSDTLIRVTIPSITSGKYDIKVSNTSGEEDVYKNFEVLSGSQIPFRMIVDNAMTIPGENLYIVGNVAELGNWDTNKAIGPLFNATASIAQYPSWFYDLSLPINKNIEYKFIKKNQYGQIVWEGGENHLLETGNEAMIVRTQWQN</sequence>
<dbReference type="SUPFAM" id="SSF81296">
    <property type="entry name" value="E set domains"/>
    <property type="match status" value="1"/>
</dbReference>
<reference evidence="9 10" key="1">
    <citation type="journal article" date="2018" name="Genome Biol. Evol.">
        <title>Complete Genome Sequence of Streptococcus ruminantium sp. nov. GUT-187T (=DSM 104980T =JCM 31869T), the Type Strain of S. ruminantium, and Comparison with Genome Sequences of Streptococcus suis Strains.</title>
        <authorList>
            <person name="Tohya M."/>
            <person name="Sekizaki T."/>
            <person name="Miyoshi-Akiyama T."/>
        </authorList>
    </citation>
    <scope>NUCLEOTIDE SEQUENCE [LARGE SCALE GENOMIC DNA]</scope>
    <source>
        <strain evidence="9 10">GUT187T</strain>
    </source>
</reference>
<dbReference type="InterPro" id="IPR006047">
    <property type="entry name" value="GH13_cat_dom"/>
</dbReference>
<dbReference type="PANTHER" id="PTHR10357:SF215">
    <property type="entry name" value="ALPHA-AMYLASE 1"/>
    <property type="match status" value="1"/>
</dbReference>
<dbReference type="Gene3D" id="3.20.20.80">
    <property type="entry name" value="Glycosidases"/>
    <property type="match status" value="1"/>
</dbReference>
<evidence type="ECO:0000256" key="3">
    <source>
        <dbReference type="ARBA" id="ARBA00022723"/>
    </source>
</evidence>
<keyword evidence="5" id="KW-0106">Calcium</keyword>
<feature type="domain" description="CBM20" evidence="8">
    <location>
        <begin position="602"/>
        <end position="709"/>
    </location>
</feature>
<dbReference type="SUPFAM" id="SSF51011">
    <property type="entry name" value="Glycosyl hydrolase domain"/>
    <property type="match status" value="1"/>
</dbReference>
<organism evidence="9 10">
    <name type="scientific">Streptococcus ruminantium</name>
    <dbReference type="NCBI Taxonomy" id="1917441"/>
    <lineage>
        <taxon>Bacteria</taxon>
        <taxon>Bacillati</taxon>
        <taxon>Bacillota</taxon>
        <taxon>Bacilli</taxon>
        <taxon>Lactobacillales</taxon>
        <taxon>Streptococcaceae</taxon>
        <taxon>Streptococcus</taxon>
    </lineage>
</organism>
<keyword evidence="3" id="KW-0479">Metal-binding</keyword>
<dbReference type="GO" id="GO:0046872">
    <property type="term" value="F:metal ion binding"/>
    <property type="evidence" value="ECO:0007669"/>
    <property type="project" value="UniProtKB-KW"/>
</dbReference>
<evidence type="ECO:0000256" key="5">
    <source>
        <dbReference type="ARBA" id="ARBA00022837"/>
    </source>
</evidence>
<name>A0A2Z5TLA3_9STRE</name>
<dbReference type="CDD" id="cd00604">
    <property type="entry name" value="IPT_CGTD"/>
    <property type="match status" value="1"/>
</dbReference>
<dbReference type="PRINTS" id="PR00110">
    <property type="entry name" value="ALPHAAMYLASE"/>
</dbReference>
<evidence type="ECO:0000256" key="1">
    <source>
        <dbReference type="ARBA" id="ARBA00001913"/>
    </source>
</evidence>
<feature type="chain" id="PRO_5016314050" evidence="7">
    <location>
        <begin position="30"/>
        <end position="709"/>
    </location>
</feature>
<proteinExistence type="inferred from homology"/>
<gene>
    <name evidence="9" type="ORF">SR187_2590</name>
</gene>